<keyword evidence="2" id="KW-1185">Reference proteome</keyword>
<sequence length="115" mass="12729">MKTLILTLTSVSAIAFGQEKRNLDWSTKDSIAINNVNSVLVSSKKSYSNLKTDFQNSSEMKKNVNQLNVNTINFNTVMNGQYIDQMTSGTITKPRVDAIDRAGRTVLSVPVNKSK</sequence>
<name>A0ABR8ZBR9_9FLAO</name>
<accession>A0ABR8ZBR9</accession>
<dbReference type="Proteomes" id="UP000637299">
    <property type="component" value="Unassembled WGS sequence"/>
</dbReference>
<protein>
    <submittedName>
        <fullName evidence="1">Uncharacterized protein</fullName>
    </submittedName>
</protein>
<proteinExistence type="predicted"/>
<gene>
    <name evidence="1" type="ORF">IC610_07190</name>
</gene>
<comment type="caution">
    <text evidence="1">The sequence shown here is derived from an EMBL/GenBank/DDBJ whole genome shotgun (WGS) entry which is preliminary data.</text>
</comment>
<evidence type="ECO:0000313" key="2">
    <source>
        <dbReference type="Proteomes" id="UP000637299"/>
    </source>
</evidence>
<organism evidence="1 2">
    <name type="scientific">Chryseobacterium caseinilyticum</name>
    <dbReference type="NCBI Taxonomy" id="2771428"/>
    <lineage>
        <taxon>Bacteria</taxon>
        <taxon>Pseudomonadati</taxon>
        <taxon>Bacteroidota</taxon>
        <taxon>Flavobacteriia</taxon>
        <taxon>Flavobacteriales</taxon>
        <taxon>Weeksellaceae</taxon>
        <taxon>Chryseobacterium group</taxon>
        <taxon>Chryseobacterium</taxon>
    </lineage>
</organism>
<dbReference type="EMBL" id="JACYFS010000001">
    <property type="protein sequence ID" value="MBD8082211.1"/>
    <property type="molecule type" value="Genomic_DNA"/>
</dbReference>
<dbReference type="RefSeq" id="WP_191735879.1">
    <property type="nucleotide sequence ID" value="NZ_JACYFS010000001.1"/>
</dbReference>
<reference evidence="1 2" key="1">
    <citation type="submission" date="2020-09" db="EMBL/GenBank/DDBJ databases">
        <title>Genome seq and assembly of Chryseobacterium sp.</title>
        <authorList>
            <person name="Chhetri G."/>
        </authorList>
    </citation>
    <scope>NUCLEOTIDE SEQUENCE [LARGE SCALE GENOMIC DNA]</scope>
    <source>
        <strain evidence="1 2">GCR10</strain>
    </source>
</reference>
<evidence type="ECO:0000313" key="1">
    <source>
        <dbReference type="EMBL" id="MBD8082211.1"/>
    </source>
</evidence>